<dbReference type="EMBL" id="CP182909">
    <property type="protein sequence ID" value="XPM65694.1"/>
    <property type="molecule type" value="Genomic_DNA"/>
</dbReference>
<keyword evidence="2" id="KW-1185">Reference proteome</keyword>
<accession>A0ACD5GZK7</accession>
<proteinExistence type="predicted"/>
<protein>
    <submittedName>
        <fullName evidence="1">Iron uptake porin</fullName>
    </submittedName>
</protein>
<evidence type="ECO:0000313" key="1">
    <source>
        <dbReference type="EMBL" id="XPM65694.1"/>
    </source>
</evidence>
<gene>
    <name evidence="1" type="ORF">BH720_008910</name>
</gene>
<organism evidence="1 2">
    <name type="scientific">Desertifilum tharense IPPAS B-1220</name>
    <dbReference type="NCBI Taxonomy" id="1781255"/>
    <lineage>
        <taxon>Bacteria</taxon>
        <taxon>Bacillati</taxon>
        <taxon>Cyanobacteriota</taxon>
        <taxon>Cyanophyceae</taxon>
        <taxon>Desertifilales</taxon>
        <taxon>Desertifilaceae</taxon>
        <taxon>Desertifilum</taxon>
    </lineage>
</organism>
<reference evidence="1 2" key="1">
    <citation type="journal article" date="2016" name="Genome Announc.">
        <title>Draft Genome Sequence of the Thermotolerant Cyanobacterium Desertifilum sp. IPPAS B-1220.</title>
        <authorList>
            <person name="Mironov K.S."/>
            <person name="Sinetova M.A."/>
            <person name="Bolatkhan K."/>
            <person name="Zayadan B.K."/>
            <person name="Ustinova V.V."/>
            <person name="Kupriyanova E.V."/>
            <person name="Skrypnik A.N."/>
            <person name="Gogoleva N.E."/>
            <person name="Gogolev Y.V."/>
            <person name="Los D.A."/>
        </authorList>
    </citation>
    <scope>NUCLEOTIDE SEQUENCE [LARGE SCALE GENOMIC DNA]</scope>
    <source>
        <strain evidence="1 2">IPPAS B-1220</strain>
    </source>
</reference>
<name>A0ACD5GZK7_9CYAN</name>
<dbReference type="Proteomes" id="UP000095472">
    <property type="component" value="Chromosome"/>
</dbReference>
<evidence type="ECO:0000313" key="2">
    <source>
        <dbReference type="Proteomes" id="UP000095472"/>
    </source>
</evidence>
<sequence>MKSAGSQTHFSVCGTSLFDGLGFACLVWESSPYLRFLLRYQVTSVSQLSDVQPTDWAYQALQSLVERYGVIAGYPDGTFRGNRPLSRYEFAAALNTVLNRIEELGGLQLS</sequence>